<dbReference type="Proteomes" id="UP001272242">
    <property type="component" value="Unassembled WGS sequence"/>
</dbReference>
<gene>
    <name evidence="3" type="primary">ccoS</name>
    <name evidence="3" type="ORF">R5W23_002753</name>
</gene>
<feature type="region of interest" description="Disordered" evidence="1">
    <location>
        <begin position="70"/>
        <end position="107"/>
    </location>
</feature>
<keyword evidence="2" id="KW-0472">Membrane</keyword>
<dbReference type="InterPro" id="IPR004714">
    <property type="entry name" value="Cyt_oxidase_maturation_cbb3"/>
</dbReference>
<keyword evidence="4" id="KW-1185">Reference proteome</keyword>
<accession>A0ABU5F1N4</accession>
<organism evidence="3 4">
    <name type="scientific">Gemmata algarum</name>
    <dbReference type="NCBI Taxonomy" id="2975278"/>
    <lineage>
        <taxon>Bacteria</taxon>
        <taxon>Pseudomonadati</taxon>
        <taxon>Planctomycetota</taxon>
        <taxon>Planctomycetia</taxon>
        <taxon>Gemmatales</taxon>
        <taxon>Gemmataceae</taxon>
        <taxon>Gemmata</taxon>
    </lineage>
</organism>
<dbReference type="RefSeq" id="WP_320687883.1">
    <property type="nucleotide sequence ID" value="NZ_JAXBLV010000194.1"/>
</dbReference>
<dbReference type="EMBL" id="JAXBLV010000194">
    <property type="protein sequence ID" value="MDY3561475.1"/>
    <property type="molecule type" value="Genomic_DNA"/>
</dbReference>
<evidence type="ECO:0000313" key="4">
    <source>
        <dbReference type="Proteomes" id="UP001272242"/>
    </source>
</evidence>
<reference evidence="4" key="1">
    <citation type="journal article" date="2023" name="Mar. Drugs">
        <title>Gemmata algarum, a Novel Planctomycete Isolated from an Algal Mat, Displays Antimicrobial Activity.</title>
        <authorList>
            <person name="Kumar G."/>
            <person name="Kallscheuer N."/>
            <person name="Kashif M."/>
            <person name="Ahamad S."/>
            <person name="Jagadeeshwari U."/>
            <person name="Pannikurungottu S."/>
            <person name="Haufschild T."/>
            <person name="Kabuu M."/>
            <person name="Sasikala C."/>
            <person name="Jogler C."/>
            <person name="Ramana C."/>
        </authorList>
    </citation>
    <scope>NUCLEOTIDE SEQUENCE [LARGE SCALE GENOMIC DNA]</scope>
    <source>
        <strain evidence="4">JC673</strain>
    </source>
</reference>
<evidence type="ECO:0000256" key="1">
    <source>
        <dbReference type="SAM" id="MobiDB-lite"/>
    </source>
</evidence>
<name>A0ABU5F1N4_9BACT</name>
<comment type="caution">
    <text evidence="3">The sequence shown here is derived from an EMBL/GenBank/DDBJ whole genome shotgun (WGS) entry which is preliminary data.</text>
</comment>
<evidence type="ECO:0000313" key="3">
    <source>
        <dbReference type="EMBL" id="MDY3561475.1"/>
    </source>
</evidence>
<protein>
    <submittedName>
        <fullName evidence="3">Cbb3-type cytochrome oxidase assembly protein CcoS</fullName>
    </submittedName>
</protein>
<dbReference type="Pfam" id="PF03597">
    <property type="entry name" value="FixS"/>
    <property type="match status" value="1"/>
</dbReference>
<sequence length="107" mass="10623">MSAFHSALFAAGGGAAEGAAAGGMSPTDVALFATVIGSMLLFGGAAVLALSWAFRAGQFDNFQQGARSIFGPDEPIGEGTDAFPGARPAEADLAPEPVSVTGPPARR</sequence>
<keyword evidence="2" id="KW-0812">Transmembrane</keyword>
<evidence type="ECO:0000256" key="2">
    <source>
        <dbReference type="SAM" id="Phobius"/>
    </source>
</evidence>
<keyword evidence="2" id="KW-1133">Transmembrane helix</keyword>
<proteinExistence type="predicted"/>
<feature type="transmembrane region" description="Helical" evidence="2">
    <location>
        <begin position="30"/>
        <end position="54"/>
    </location>
</feature>